<dbReference type="RefSeq" id="WP_311351264.1">
    <property type="nucleotide sequence ID" value="NZ_JAVRHR010000002.1"/>
</dbReference>
<sequence length="173" mass="19547">MVATDNKAINEFVENVIYRLDENTRMISIAFDTLTEEQLWLRSNKASNSVGNLILHLCGNMTQYAISSLGETEDVRDRDSEFETSSGLTKKELLSKLLNTVSDAKSTIENATIGQWLKKRDVQGFHFSGIGVILHVVEHYSYHTGQIAFWAKQLNNKALGFYDGIDLNIKNEE</sequence>
<name>A0ABU3AC02_9FLAO</name>
<protein>
    <submittedName>
        <fullName evidence="1">DinB family protein</fullName>
    </submittedName>
</protein>
<proteinExistence type="predicted"/>
<dbReference type="EMBL" id="JAVRHR010000002">
    <property type="protein sequence ID" value="MDT0607499.1"/>
    <property type="molecule type" value="Genomic_DNA"/>
</dbReference>
<gene>
    <name evidence="1" type="ORF">RM706_10680</name>
</gene>
<dbReference type="InterPro" id="IPR011466">
    <property type="entry name" value="DUF1572"/>
</dbReference>
<evidence type="ECO:0000313" key="2">
    <source>
        <dbReference type="Proteomes" id="UP001255246"/>
    </source>
</evidence>
<organism evidence="1 2">
    <name type="scientific">Croceitalea rosinachiae</name>
    <dbReference type="NCBI Taxonomy" id="3075596"/>
    <lineage>
        <taxon>Bacteria</taxon>
        <taxon>Pseudomonadati</taxon>
        <taxon>Bacteroidota</taxon>
        <taxon>Flavobacteriia</taxon>
        <taxon>Flavobacteriales</taxon>
        <taxon>Flavobacteriaceae</taxon>
        <taxon>Croceitalea</taxon>
    </lineage>
</organism>
<dbReference type="SUPFAM" id="SSF109854">
    <property type="entry name" value="DinB/YfiT-like putative metalloenzymes"/>
    <property type="match status" value="1"/>
</dbReference>
<evidence type="ECO:0000313" key="1">
    <source>
        <dbReference type="EMBL" id="MDT0607499.1"/>
    </source>
</evidence>
<comment type="caution">
    <text evidence="1">The sequence shown here is derived from an EMBL/GenBank/DDBJ whole genome shotgun (WGS) entry which is preliminary data.</text>
</comment>
<accession>A0ABU3AC02</accession>
<dbReference type="Pfam" id="PF07609">
    <property type="entry name" value="DUF1572"/>
    <property type="match status" value="1"/>
</dbReference>
<keyword evidence="2" id="KW-1185">Reference proteome</keyword>
<dbReference type="Proteomes" id="UP001255246">
    <property type="component" value="Unassembled WGS sequence"/>
</dbReference>
<dbReference type="Gene3D" id="1.20.120.450">
    <property type="entry name" value="dinb family like domain"/>
    <property type="match status" value="1"/>
</dbReference>
<reference evidence="1 2" key="1">
    <citation type="submission" date="2023-09" db="EMBL/GenBank/DDBJ databases">
        <authorList>
            <person name="Rey-Velasco X."/>
        </authorList>
    </citation>
    <scope>NUCLEOTIDE SEQUENCE [LARGE SCALE GENOMIC DNA]</scope>
    <source>
        <strain evidence="1 2">F388</strain>
    </source>
</reference>
<dbReference type="InterPro" id="IPR034660">
    <property type="entry name" value="DinB/YfiT-like"/>
</dbReference>